<evidence type="ECO:0000313" key="4">
    <source>
        <dbReference type="Proteomes" id="UP000280819"/>
    </source>
</evidence>
<gene>
    <name evidence="3" type="ORF">EII34_10855</name>
</gene>
<name>A0A3P1T4U9_9ACTN</name>
<dbReference type="AlphaFoldDB" id="A0A3P1T4U9"/>
<evidence type="ECO:0000313" key="3">
    <source>
        <dbReference type="EMBL" id="RRD04344.1"/>
    </source>
</evidence>
<dbReference type="PANTHER" id="PTHR43625:SF40">
    <property type="entry name" value="ALDO-KETO REDUCTASE YAKC [NADP(+)]"/>
    <property type="match status" value="1"/>
</dbReference>
<evidence type="ECO:0000259" key="2">
    <source>
        <dbReference type="Pfam" id="PF00248"/>
    </source>
</evidence>
<dbReference type="PANTHER" id="PTHR43625">
    <property type="entry name" value="AFLATOXIN B1 ALDEHYDE REDUCTASE"/>
    <property type="match status" value="1"/>
</dbReference>
<reference evidence="3 4" key="1">
    <citation type="submission" date="2018-11" db="EMBL/GenBank/DDBJ databases">
        <title>Genomes From Bacteria Associated with the Canine Oral Cavity: a Test Case for Automated Genome-Based Taxonomic Assignment.</title>
        <authorList>
            <person name="Coil D.A."/>
            <person name="Jospin G."/>
            <person name="Darling A.E."/>
            <person name="Wallis C."/>
            <person name="Davis I.J."/>
            <person name="Harris S."/>
            <person name="Eisen J.A."/>
            <person name="Holcombe L.J."/>
            <person name="O'Flynn C."/>
        </authorList>
    </citation>
    <scope>NUCLEOTIDE SEQUENCE [LARGE SCALE GENOMIC DNA]</scope>
    <source>
        <strain evidence="3 4">OH887_COT-365</strain>
    </source>
</reference>
<proteinExistence type="predicted"/>
<feature type="domain" description="NADP-dependent oxidoreductase" evidence="2">
    <location>
        <begin position="5"/>
        <end position="287"/>
    </location>
</feature>
<dbReference type="InterPro" id="IPR036812">
    <property type="entry name" value="NAD(P)_OxRdtase_dom_sf"/>
</dbReference>
<dbReference type="EMBL" id="RQZG01000012">
    <property type="protein sequence ID" value="RRD04344.1"/>
    <property type="molecule type" value="Genomic_DNA"/>
</dbReference>
<dbReference type="InterPro" id="IPR050791">
    <property type="entry name" value="Aldo-Keto_reductase"/>
</dbReference>
<dbReference type="PRINTS" id="PR00069">
    <property type="entry name" value="ALDKETRDTASE"/>
</dbReference>
<dbReference type="GO" id="GO:0016491">
    <property type="term" value="F:oxidoreductase activity"/>
    <property type="evidence" value="ECO:0007669"/>
    <property type="project" value="UniProtKB-KW"/>
</dbReference>
<evidence type="ECO:0000256" key="1">
    <source>
        <dbReference type="ARBA" id="ARBA00023002"/>
    </source>
</evidence>
<protein>
    <submittedName>
        <fullName evidence="3">Aldo/keto reductase</fullName>
    </submittedName>
</protein>
<dbReference type="InterPro" id="IPR023210">
    <property type="entry name" value="NADP_OxRdtase_dom"/>
</dbReference>
<dbReference type="Gene3D" id="3.20.20.100">
    <property type="entry name" value="NADP-dependent oxidoreductase domain"/>
    <property type="match status" value="1"/>
</dbReference>
<dbReference type="Proteomes" id="UP000280819">
    <property type="component" value="Unassembled WGS sequence"/>
</dbReference>
<organism evidence="3 4">
    <name type="scientific">Arachnia propionica</name>
    <dbReference type="NCBI Taxonomy" id="1750"/>
    <lineage>
        <taxon>Bacteria</taxon>
        <taxon>Bacillati</taxon>
        <taxon>Actinomycetota</taxon>
        <taxon>Actinomycetes</taxon>
        <taxon>Propionibacteriales</taxon>
        <taxon>Propionibacteriaceae</taxon>
        <taxon>Arachnia</taxon>
    </lineage>
</organism>
<keyword evidence="1" id="KW-0560">Oxidoreductase</keyword>
<sequence>MGMTMSYGPVDKAEAAATLQAAVDAGVTLFDTAQMYGGGRNEAFIGPLLAPYRDRVILATKTGIRTRLGGLPTGLDGRPESIRRGLDGSLKRLRTDHIDLHYLHRVDPKVPLEDSVEALADGVRAGKVRHIGLSEVTGDQLRRAHAVHPIAAVQMEWSLFSRSLEDDVLPVARELEVAVVAYSPLGRGMLTGSEAATTKLSLLDYRRFLPRWRKENLTANLQAVELIRQIAARHDATPGQVALAWVLAQGDDVIPIPGSKRRRHLKENLEALQLGLGPDDLAGLDRIRAQGDRYGRLGVSAEE</sequence>
<dbReference type="GO" id="GO:0005737">
    <property type="term" value="C:cytoplasm"/>
    <property type="evidence" value="ECO:0007669"/>
    <property type="project" value="TreeGrafter"/>
</dbReference>
<dbReference type="OrthoDB" id="3664926at2"/>
<comment type="caution">
    <text evidence="3">The sequence shown here is derived from an EMBL/GenBank/DDBJ whole genome shotgun (WGS) entry which is preliminary data.</text>
</comment>
<dbReference type="SUPFAM" id="SSF51430">
    <property type="entry name" value="NAD(P)-linked oxidoreductase"/>
    <property type="match status" value="1"/>
</dbReference>
<dbReference type="Pfam" id="PF00248">
    <property type="entry name" value="Aldo_ket_red"/>
    <property type="match status" value="1"/>
</dbReference>
<accession>A0A3P1T4U9</accession>
<dbReference type="InterPro" id="IPR020471">
    <property type="entry name" value="AKR"/>
</dbReference>